<dbReference type="Pfam" id="PF13401">
    <property type="entry name" value="AAA_22"/>
    <property type="match status" value="1"/>
</dbReference>
<dbReference type="Gene3D" id="3.40.50.300">
    <property type="entry name" value="P-loop containing nucleotide triphosphate hydrolases"/>
    <property type="match status" value="1"/>
</dbReference>
<protein>
    <recommendedName>
        <fullName evidence="5">Bacterial transcriptional activator domain-containing protein</fullName>
    </recommendedName>
</protein>
<evidence type="ECO:0000259" key="1">
    <source>
        <dbReference type="Pfam" id="PF13401"/>
    </source>
</evidence>
<evidence type="ECO:0008006" key="5">
    <source>
        <dbReference type="Google" id="ProtNLM"/>
    </source>
</evidence>
<dbReference type="Gene3D" id="1.10.10.10">
    <property type="entry name" value="Winged helix-like DNA-binding domain superfamily/Winged helix DNA-binding domain"/>
    <property type="match status" value="1"/>
</dbReference>
<dbReference type="Proteomes" id="UP000268469">
    <property type="component" value="Unassembled WGS sequence"/>
</dbReference>
<sequence length="948" mass="111262">MEARLSVSKIVPPNPRLLLDRKNLYRLLAQGERKGLVYISAPAGYGKTSLLAGYFRKRRPSWFTIDENDRDFGIFLQYLISSIKRSYPKFGTETARMVFDGWVRDQHLLLDTLINELSRISDPVFLVLDDLHHVQDEPKILELIDHLIKRRPPNLSLFLSTRMSPEGKIGYTLTKFGGLIITEKELRFRIDEMVQLARLVGYRGFSRAEARVLNTESRGWAIAVVNGLNALAAGRRSLLVNLTDYFDEIIRDLPEVEQDFLLTASLLPHLNHRLVSLIDKDGERLLKKILNRGIFLITLLDRKNHIFHPLFKSYLLSRLKDTNLPKFIRVNRKLGRYFLRSGQFSLGIEHLIEGLDFELVLSKIMANSEHLLAYQRYPRVEAWCERIPEEVMATPAGQFIMGEIRLLKDDVETAERLLRKAYLGFRRQGDIEGVAKAFASLLRIDLYFGRPIRIKRRVSRFLKEYQIRGELRAMVLNGLASAYSQLHKKKESIDVLKKCLKIIPRSSPQRLKLLTDLAVYSGQYGDLHYADRTLDKILSQPISLYERRSIAIPRIWVYLYLGRFNRAWEALEELEWINQISPNQIAILWKDIAQAYYYLFRGEYRQVLNHIQLHDLQTKAGADLIPYSQVVEAKARALLALSNYQEARLVVDDALSRMRKREIQVTGRLLQLRAMVYPKEDYLRIALRHHYRYPYYYRLAEVLFDCARFYLQRNETKALDYLKEGMDICHRFRYHFLLYRYLNERPDLLDFALRKRVLTTLPQPPKEDCFQLLILGPVEVWIEGRRVSGREWGWRKNLSLFAYLLINRKEPKRRDDIIAVFWPDLELKKATQLLHNGLHRIRQIFNREVVVYHSGHYQLDPALYFILDSDECLNTLKQGLADLKASRRDLAQARIRYASRLIRGRIFADLYDDWVEPVIDEFERERERLMGQLLQLGGDGIQRLLATQ</sequence>
<evidence type="ECO:0000313" key="4">
    <source>
        <dbReference type="Proteomes" id="UP000268469"/>
    </source>
</evidence>
<dbReference type="PANTHER" id="PTHR35807">
    <property type="entry name" value="TRANSCRIPTIONAL REGULATOR REDD-RELATED"/>
    <property type="match status" value="1"/>
</dbReference>
<dbReference type="InterPro" id="IPR036388">
    <property type="entry name" value="WH-like_DNA-bd_sf"/>
</dbReference>
<evidence type="ECO:0000313" key="3">
    <source>
        <dbReference type="EMBL" id="RKX71564.1"/>
    </source>
</evidence>
<dbReference type="InterPro" id="IPR011990">
    <property type="entry name" value="TPR-like_helical_dom_sf"/>
</dbReference>
<reference evidence="3 4" key="1">
    <citation type="submission" date="2018-06" db="EMBL/GenBank/DDBJ databases">
        <title>Extensive metabolic versatility and redundancy in microbially diverse, dynamic hydrothermal sediments.</title>
        <authorList>
            <person name="Dombrowski N."/>
            <person name="Teske A."/>
            <person name="Baker B.J."/>
        </authorList>
    </citation>
    <scope>NUCLEOTIDE SEQUENCE [LARGE SCALE GENOMIC DNA]</scope>
    <source>
        <strain evidence="3">B36_G15</strain>
    </source>
</reference>
<dbReference type="InterPro" id="IPR027417">
    <property type="entry name" value="P-loop_NTPase"/>
</dbReference>
<dbReference type="SUPFAM" id="SSF48452">
    <property type="entry name" value="TPR-like"/>
    <property type="match status" value="1"/>
</dbReference>
<gene>
    <name evidence="3" type="ORF">DRP53_01150</name>
</gene>
<dbReference type="EMBL" id="QNBE01000006">
    <property type="protein sequence ID" value="RKX71564.1"/>
    <property type="molecule type" value="Genomic_DNA"/>
</dbReference>
<dbReference type="InterPro" id="IPR051677">
    <property type="entry name" value="AfsR-DnrI-RedD_regulator"/>
</dbReference>
<dbReference type="InterPro" id="IPR049945">
    <property type="entry name" value="AAA_22"/>
</dbReference>
<dbReference type="GO" id="GO:0016887">
    <property type="term" value="F:ATP hydrolysis activity"/>
    <property type="evidence" value="ECO:0007669"/>
    <property type="project" value="InterPro"/>
</dbReference>
<proteinExistence type="predicted"/>
<dbReference type="Pfam" id="PF25873">
    <property type="entry name" value="WHD_MalT"/>
    <property type="match status" value="1"/>
</dbReference>
<evidence type="ECO:0000259" key="2">
    <source>
        <dbReference type="Pfam" id="PF25873"/>
    </source>
</evidence>
<feature type="domain" description="MalT-like winged helix" evidence="2">
    <location>
        <begin position="247"/>
        <end position="322"/>
    </location>
</feature>
<accession>A0A660SL93</accession>
<comment type="caution">
    <text evidence="3">The sequence shown here is derived from an EMBL/GenBank/DDBJ whole genome shotgun (WGS) entry which is preliminary data.</text>
</comment>
<dbReference type="SUPFAM" id="SSF52540">
    <property type="entry name" value="P-loop containing nucleoside triphosphate hydrolases"/>
    <property type="match status" value="1"/>
</dbReference>
<organism evidence="3 4">
    <name type="scientific">candidate division WOR-3 bacterium</name>
    <dbReference type="NCBI Taxonomy" id="2052148"/>
    <lineage>
        <taxon>Bacteria</taxon>
        <taxon>Bacteria division WOR-3</taxon>
    </lineage>
</organism>
<feature type="domain" description="ORC1/DEAH AAA+ ATPase" evidence="1">
    <location>
        <begin position="33"/>
        <end position="150"/>
    </location>
</feature>
<dbReference type="Gene3D" id="1.25.40.10">
    <property type="entry name" value="Tetratricopeptide repeat domain"/>
    <property type="match status" value="1"/>
</dbReference>
<name>A0A660SL93_UNCW3</name>
<dbReference type="AlphaFoldDB" id="A0A660SL93"/>
<dbReference type="InterPro" id="IPR059106">
    <property type="entry name" value="WHD_MalT"/>
</dbReference>